<gene>
    <name evidence="17" type="ORF">B0T10DRAFT_522694</name>
</gene>
<accession>A0A9P9AKN5</accession>
<reference evidence="17 18" key="1">
    <citation type="journal article" date="2021" name="Nat. Commun.">
        <title>Genetic determinants of endophytism in the Arabidopsis root mycobiome.</title>
        <authorList>
            <person name="Mesny F."/>
            <person name="Miyauchi S."/>
            <person name="Thiergart T."/>
            <person name="Pickel B."/>
            <person name="Atanasova L."/>
            <person name="Karlsson M."/>
            <person name="Huettel B."/>
            <person name="Barry K.W."/>
            <person name="Haridas S."/>
            <person name="Chen C."/>
            <person name="Bauer D."/>
            <person name="Andreopoulos W."/>
            <person name="Pangilinan J."/>
            <person name="LaButti K."/>
            <person name="Riley R."/>
            <person name="Lipzen A."/>
            <person name="Clum A."/>
            <person name="Drula E."/>
            <person name="Henrissat B."/>
            <person name="Kohler A."/>
            <person name="Grigoriev I.V."/>
            <person name="Martin F.M."/>
            <person name="Hacquard S."/>
        </authorList>
    </citation>
    <scope>NUCLEOTIDE SEQUENCE [LARGE SCALE GENOMIC DNA]</scope>
    <source>
        <strain evidence="17 18">MPI-CAGE-CH-0241</strain>
    </source>
</reference>
<dbReference type="Proteomes" id="UP000777438">
    <property type="component" value="Unassembled WGS sequence"/>
</dbReference>
<dbReference type="SMART" id="SM00747">
    <property type="entry name" value="CFEM"/>
    <property type="match status" value="1"/>
</dbReference>
<name>A0A9P9AKN5_9HYPO</name>
<dbReference type="InterPro" id="IPR049326">
    <property type="entry name" value="Rhodopsin_dom_fungi"/>
</dbReference>
<evidence type="ECO:0000256" key="8">
    <source>
        <dbReference type="ARBA" id="ARBA00022729"/>
    </source>
</evidence>
<evidence type="ECO:0000256" key="1">
    <source>
        <dbReference type="ARBA" id="ARBA00004141"/>
    </source>
</evidence>
<feature type="signal peptide" evidence="15">
    <location>
        <begin position="1"/>
        <end position="19"/>
    </location>
</feature>
<dbReference type="PANTHER" id="PTHR33048">
    <property type="entry name" value="PTH11-LIKE INTEGRAL MEMBRANE PROTEIN (AFU_ORTHOLOGUE AFUA_5G11245)"/>
    <property type="match status" value="1"/>
</dbReference>
<evidence type="ECO:0000256" key="12">
    <source>
        <dbReference type="ARBA" id="ARBA00023288"/>
    </source>
</evidence>
<feature type="chain" id="PRO_5040242777" description="CFEM domain-containing protein" evidence="15">
    <location>
        <begin position="20"/>
        <end position="406"/>
    </location>
</feature>
<keyword evidence="12" id="KW-0449">Lipoprotein</keyword>
<feature type="domain" description="CFEM" evidence="16">
    <location>
        <begin position="24"/>
        <end position="87"/>
    </location>
</feature>
<comment type="caution">
    <text evidence="17">The sequence shown here is derived from an EMBL/GenBank/DDBJ whole genome shotgun (WGS) entry which is preliminary data.</text>
</comment>
<dbReference type="EMBL" id="JAGPYM010000049">
    <property type="protein sequence ID" value="KAH6871890.1"/>
    <property type="molecule type" value="Genomic_DNA"/>
</dbReference>
<dbReference type="OrthoDB" id="2496787at2759"/>
<dbReference type="Pfam" id="PF20684">
    <property type="entry name" value="Fung_rhodopsin"/>
    <property type="match status" value="1"/>
</dbReference>
<dbReference type="GO" id="GO:0098552">
    <property type="term" value="C:side of membrane"/>
    <property type="evidence" value="ECO:0007669"/>
    <property type="project" value="UniProtKB-KW"/>
</dbReference>
<evidence type="ECO:0000259" key="16">
    <source>
        <dbReference type="SMART" id="SM00747"/>
    </source>
</evidence>
<feature type="transmembrane region" description="Helical" evidence="14">
    <location>
        <begin position="171"/>
        <end position="198"/>
    </location>
</feature>
<evidence type="ECO:0000256" key="10">
    <source>
        <dbReference type="ARBA" id="ARBA00023136"/>
    </source>
</evidence>
<evidence type="ECO:0000313" key="18">
    <source>
        <dbReference type="Proteomes" id="UP000777438"/>
    </source>
</evidence>
<dbReference type="InterPro" id="IPR052337">
    <property type="entry name" value="SAT4-like"/>
</dbReference>
<dbReference type="PANTHER" id="PTHR33048:SF143">
    <property type="entry name" value="EXTRACELLULAR MEMBRANE PROTEIN CFEM DOMAIN-CONTAINING PROTEIN-RELATED"/>
    <property type="match status" value="1"/>
</dbReference>
<proteinExistence type="inferred from homology"/>
<evidence type="ECO:0000256" key="11">
    <source>
        <dbReference type="ARBA" id="ARBA00023157"/>
    </source>
</evidence>
<comment type="similarity">
    <text evidence="13">Belongs to the SAT4 family.</text>
</comment>
<comment type="similarity">
    <text evidence="4">Belongs to the RBT5 family.</text>
</comment>
<dbReference type="InterPro" id="IPR008427">
    <property type="entry name" value="Extracellular_membr_CFEM_dom"/>
</dbReference>
<keyword evidence="5" id="KW-0964">Secreted</keyword>
<organism evidence="17 18">
    <name type="scientific">Thelonectria olida</name>
    <dbReference type="NCBI Taxonomy" id="1576542"/>
    <lineage>
        <taxon>Eukaryota</taxon>
        <taxon>Fungi</taxon>
        <taxon>Dikarya</taxon>
        <taxon>Ascomycota</taxon>
        <taxon>Pezizomycotina</taxon>
        <taxon>Sordariomycetes</taxon>
        <taxon>Hypocreomycetidae</taxon>
        <taxon>Hypocreales</taxon>
        <taxon>Nectriaceae</taxon>
        <taxon>Thelonectria</taxon>
    </lineage>
</organism>
<keyword evidence="7 14" id="KW-0812">Transmembrane</keyword>
<evidence type="ECO:0000256" key="6">
    <source>
        <dbReference type="ARBA" id="ARBA00022622"/>
    </source>
</evidence>
<keyword evidence="18" id="KW-1185">Reference proteome</keyword>
<evidence type="ECO:0000313" key="17">
    <source>
        <dbReference type="EMBL" id="KAH6871890.1"/>
    </source>
</evidence>
<keyword evidence="10 14" id="KW-0472">Membrane</keyword>
<comment type="subcellular location">
    <subcellularLocation>
        <location evidence="2">Membrane</location>
        <topology evidence="2">Lipid-anchor</topology>
        <topology evidence="2">GPI-anchor</topology>
    </subcellularLocation>
    <subcellularLocation>
        <location evidence="1">Membrane</location>
        <topology evidence="1">Multi-pass membrane protein</topology>
    </subcellularLocation>
    <subcellularLocation>
        <location evidence="3">Secreted</location>
    </subcellularLocation>
</comment>
<evidence type="ECO:0000256" key="9">
    <source>
        <dbReference type="ARBA" id="ARBA00022989"/>
    </source>
</evidence>
<evidence type="ECO:0000256" key="7">
    <source>
        <dbReference type="ARBA" id="ARBA00022692"/>
    </source>
</evidence>
<evidence type="ECO:0000256" key="2">
    <source>
        <dbReference type="ARBA" id="ARBA00004589"/>
    </source>
</evidence>
<keyword evidence="11" id="KW-1015">Disulfide bond</keyword>
<feature type="transmembrane region" description="Helical" evidence="14">
    <location>
        <begin position="129"/>
        <end position="151"/>
    </location>
</feature>
<dbReference type="GO" id="GO:0005576">
    <property type="term" value="C:extracellular region"/>
    <property type="evidence" value="ECO:0007669"/>
    <property type="project" value="UniProtKB-SubCell"/>
</dbReference>
<evidence type="ECO:0000256" key="15">
    <source>
        <dbReference type="SAM" id="SignalP"/>
    </source>
</evidence>
<evidence type="ECO:0000256" key="14">
    <source>
        <dbReference type="SAM" id="Phobius"/>
    </source>
</evidence>
<keyword evidence="6" id="KW-0336">GPI-anchor</keyword>
<evidence type="ECO:0000256" key="5">
    <source>
        <dbReference type="ARBA" id="ARBA00022525"/>
    </source>
</evidence>
<protein>
    <recommendedName>
        <fullName evidence="16">CFEM domain-containing protein</fullName>
    </recommendedName>
</protein>
<feature type="transmembrane region" description="Helical" evidence="14">
    <location>
        <begin position="99"/>
        <end position="117"/>
    </location>
</feature>
<dbReference type="Pfam" id="PF05730">
    <property type="entry name" value="CFEM"/>
    <property type="match status" value="1"/>
</dbReference>
<evidence type="ECO:0000256" key="13">
    <source>
        <dbReference type="ARBA" id="ARBA00038359"/>
    </source>
</evidence>
<keyword evidence="8 15" id="KW-0732">Signal</keyword>
<sequence length="406" mass="45227">MNAMLALFVCLFFICPIWCDETLKVPTVPDCAVKCFDEAKSNSACLHHPQCLCTDKALSEHILTCVKQLCLPADIFATVNATSNACNAPLRDKHLKFDILTTTLTIVASMIVGLRLFERLQCGSGLYADDYLIIFSLIVDIANSVVCIHGLSPNGLGKDAWTISAEQITAFLRFLYVGSILYTTTIFSVKLCLLLFYLRIFPEIFTIRRLIWATLILNMVCLVGFNIVTLTACRPINYFWQRWDALHDGQCNNINAMAWAGATIRIALDFWMLGLPLVTVVSILRLQALVAYGHTINPTWDVFSTCYWSIIELNVAICCVCMPNLRLLFLRLFPRIVGSSGTSSTNVRNRLSASRIRRSKVNDPADHSTGTCYPPTFHQVCEPKGSSSTTELVELVRPTSDSKATV</sequence>
<keyword evidence="6" id="KW-0325">Glycoprotein</keyword>
<evidence type="ECO:0000256" key="3">
    <source>
        <dbReference type="ARBA" id="ARBA00004613"/>
    </source>
</evidence>
<feature type="transmembrane region" description="Helical" evidence="14">
    <location>
        <begin position="210"/>
        <end position="232"/>
    </location>
</feature>
<evidence type="ECO:0000256" key="4">
    <source>
        <dbReference type="ARBA" id="ARBA00010031"/>
    </source>
</evidence>
<keyword evidence="9 14" id="KW-1133">Transmembrane helix</keyword>
<dbReference type="AlphaFoldDB" id="A0A9P9AKN5"/>